<dbReference type="GO" id="GO:0008652">
    <property type="term" value="P:amino acid biosynthetic process"/>
    <property type="evidence" value="ECO:0007669"/>
    <property type="project" value="UniProtKB-KW"/>
</dbReference>
<accession>X0YR27</accession>
<dbReference type="Gene3D" id="3.40.50.10860">
    <property type="entry name" value="Leucine Dehydrogenase, chain A, domain 1"/>
    <property type="match status" value="1"/>
</dbReference>
<dbReference type="AlphaFoldDB" id="X0YR27"/>
<dbReference type="GO" id="GO:0005829">
    <property type="term" value="C:cytosol"/>
    <property type="evidence" value="ECO:0007669"/>
    <property type="project" value="TreeGrafter"/>
</dbReference>
<dbReference type="GO" id="GO:0019632">
    <property type="term" value="P:shikimate metabolic process"/>
    <property type="evidence" value="ECO:0007669"/>
    <property type="project" value="InterPro"/>
</dbReference>
<dbReference type="Pfam" id="PF01488">
    <property type="entry name" value="Shikimate_DH"/>
    <property type="match status" value="1"/>
</dbReference>
<organism evidence="9">
    <name type="scientific">marine sediment metagenome</name>
    <dbReference type="NCBI Taxonomy" id="412755"/>
    <lineage>
        <taxon>unclassified sequences</taxon>
        <taxon>metagenomes</taxon>
        <taxon>ecological metagenomes</taxon>
    </lineage>
</organism>
<protein>
    <recommendedName>
        <fullName evidence="1">shikimate dehydrogenase (NADP(+))</fullName>
        <ecNumber evidence="1">1.1.1.25</ecNumber>
    </recommendedName>
</protein>
<gene>
    <name evidence="9" type="ORF">S01H4_14033</name>
</gene>
<keyword evidence="4" id="KW-0560">Oxidoreductase</keyword>
<evidence type="ECO:0000256" key="1">
    <source>
        <dbReference type="ARBA" id="ARBA00012962"/>
    </source>
</evidence>
<dbReference type="SUPFAM" id="SSF53223">
    <property type="entry name" value="Aminoacid dehydrogenase-like, N-terminal domain"/>
    <property type="match status" value="1"/>
</dbReference>
<feature type="domain" description="Quinate/shikimate 5-dehydrogenase/glutamyl-tRNA reductase" evidence="6">
    <location>
        <begin position="124"/>
        <end position="192"/>
    </location>
</feature>
<keyword evidence="3" id="KW-0521">NADP</keyword>
<dbReference type="NCBIfam" id="TIGR00507">
    <property type="entry name" value="aroE"/>
    <property type="match status" value="1"/>
</dbReference>
<dbReference type="CDD" id="cd01065">
    <property type="entry name" value="NAD_bind_Shikimate_DH"/>
    <property type="match status" value="1"/>
</dbReference>
<evidence type="ECO:0000259" key="8">
    <source>
        <dbReference type="Pfam" id="PF18317"/>
    </source>
</evidence>
<dbReference type="EMBL" id="BART01006162">
    <property type="protein sequence ID" value="GAG58779.1"/>
    <property type="molecule type" value="Genomic_DNA"/>
</dbReference>
<dbReference type="InterPro" id="IPR013708">
    <property type="entry name" value="Shikimate_DH-bd_N"/>
</dbReference>
<sequence>MPRACVIGWPVEHSRSPIIHRYWLAKYGIDGAYDKEAVAPDALAEFLGSLGTRGYVGANVTLPHKEAALAAAQFTDEAAVTIGAANTLWLDADGALHASNTDAYGFMRNLDAEAPQWNEGLGAVMVLGAGGAARAILFGLIEAGVTRILLANRTRPRAGALAKVFGPSVEVIDWEKRDAALAACGLLINATSLGMTGEAVLDIDLAALPADAVVTDIVYNPLETKLLRDARAGGLTTVDGLGMLLHQAVPGFERWFGVRPEVTPELKAHVVATL</sequence>
<dbReference type="InterPro" id="IPR046346">
    <property type="entry name" value="Aminoacid_DH-like_N_sf"/>
</dbReference>
<name>X0YR27_9ZZZZ</name>
<evidence type="ECO:0000256" key="2">
    <source>
        <dbReference type="ARBA" id="ARBA00022605"/>
    </source>
</evidence>
<dbReference type="InterPro" id="IPR041121">
    <property type="entry name" value="SDH_C"/>
</dbReference>
<comment type="caution">
    <text evidence="9">The sequence shown here is derived from an EMBL/GenBank/DDBJ whole genome shotgun (WGS) entry which is preliminary data.</text>
</comment>
<dbReference type="InterPro" id="IPR006151">
    <property type="entry name" value="Shikm_DH/Glu-tRNA_Rdtase"/>
</dbReference>
<evidence type="ECO:0000313" key="9">
    <source>
        <dbReference type="EMBL" id="GAG58779.1"/>
    </source>
</evidence>
<dbReference type="PANTHER" id="PTHR21089">
    <property type="entry name" value="SHIKIMATE DEHYDROGENASE"/>
    <property type="match status" value="1"/>
</dbReference>
<dbReference type="GO" id="GO:0004764">
    <property type="term" value="F:shikimate 3-dehydrogenase (NADP+) activity"/>
    <property type="evidence" value="ECO:0007669"/>
    <property type="project" value="UniProtKB-EC"/>
</dbReference>
<dbReference type="Pfam" id="PF18317">
    <property type="entry name" value="SDH_C"/>
    <property type="match status" value="1"/>
</dbReference>
<dbReference type="GO" id="GO:0050661">
    <property type="term" value="F:NADP binding"/>
    <property type="evidence" value="ECO:0007669"/>
    <property type="project" value="InterPro"/>
</dbReference>
<dbReference type="SUPFAM" id="SSF51735">
    <property type="entry name" value="NAD(P)-binding Rossmann-fold domains"/>
    <property type="match status" value="1"/>
</dbReference>
<dbReference type="HAMAP" id="MF_00222">
    <property type="entry name" value="Shikimate_DH_AroE"/>
    <property type="match status" value="1"/>
</dbReference>
<dbReference type="Gene3D" id="3.40.50.720">
    <property type="entry name" value="NAD(P)-binding Rossmann-like Domain"/>
    <property type="match status" value="1"/>
</dbReference>
<evidence type="ECO:0000259" key="6">
    <source>
        <dbReference type="Pfam" id="PF01488"/>
    </source>
</evidence>
<reference evidence="9" key="1">
    <citation type="journal article" date="2014" name="Front. Microbiol.">
        <title>High frequency of phylogenetically diverse reductive dehalogenase-homologous genes in deep subseafloor sedimentary metagenomes.</title>
        <authorList>
            <person name="Kawai M."/>
            <person name="Futagami T."/>
            <person name="Toyoda A."/>
            <person name="Takaki Y."/>
            <person name="Nishi S."/>
            <person name="Hori S."/>
            <person name="Arai W."/>
            <person name="Tsubouchi T."/>
            <person name="Morono Y."/>
            <person name="Uchiyama I."/>
            <person name="Ito T."/>
            <person name="Fujiyama A."/>
            <person name="Inagaki F."/>
            <person name="Takami H."/>
        </authorList>
    </citation>
    <scope>NUCLEOTIDE SEQUENCE</scope>
    <source>
        <strain evidence="9">Expedition CK06-06</strain>
    </source>
</reference>
<dbReference type="Pfam" id="PF08501">
    <property type="entry name" value="Shikimate_dh_N"/>
    <property type="match status" value="1"/>
</dbReference>
<evidence type="ECO:0000259" key="7">
    <source>
        <dbReference type="Pfam" id="PF08501"/>
    </source>
</evidence>
<evidence type="ECO:0000256" key="5">
    <source>
        <dbReference type="ARBA" id="ARBA00023141"/>
    </source>
</evidence>
<evidence type="ECO:0000256" key="3">
    <source>
        <dbReference type="ARBA" id="ARBA00022857"/>
    </source>
</evidence>
<dbReference type="EC" id="1.1.1.25" evidence="1"/>
<evidence type="ECO:0000256" key="4">
    <source>
        <dbReference type="ARBA" id="ARBA00023002"/>
    </source>
</evidence>
<dbReference type="UniPathway" id="UPA00053">
    <property type="reaction ID" value="UER00087"/>
</dbReference>
<keyword evidence="2" id="KW-0028">Amino-acid biosynthesis</keyword>
<dbReference type="GO" id="GO:0009423">
    <property type="term" value="P:chorismate biosynthetic process"/>
    <property type="evidence" value="ECO:0007669"/>
    <property type="project" value="UniProtKB-UniPathway"/>
</dbReference>
<dbReference type="PANTHER" id="PTHR21089:SF1">
    <property type="entry name" value="BIFUNCTIONAL 3-DEHYDROQUINATE DEHYDRATASE_SHIKIMATE DEHYDROGENASE, CHLOROPLASTIC"/>
    <property type="match status" value="1"/>
</dbReference>
<feature type="domain" description="SDH C-terminal" evidence="8">
    <location>
        <begin position="240"/>
        <end position="262"/>
    </location>
</feature>
<feature type="domain" description="Shikimate dehydrogenase substrate binding N-terminal" evidence="7">
    <location>
        <begin position="6"/>
        <end position="88"/>
    </location>
</feature>
<dbReference type="InterPro" id="IPR036291">
    <property type="entry name" value="NAD(P)-bd_dom_sf"/>
</dbReference>
<keyword evidence="5" id="KW-0057">Aromatic amino acid biosynthesis</keyword>
<dbReference type="InterPro" id="IPR011342">
    <property type="entry name" value="Shikimate_DH"/>
</dbReference>
<dbReference type="NCBIfam" id="NF001312">
    <property type="entry name" value="PRK00258.1-4"/>
    <property type="match status" value="1"/>
</dbReference>
<dbReference type="GO" id="GO:0009073">
    <property type="term" value="P:aromatic amino acid family biosynthetic process"/>
    <property type="evidence" value="ECO:0007669"/>
    <property type="project" value="UniProtKB-KW"/>
</dbReference>
<dbReference type="InterPro" id="IPR022893">
    <property type="entry name" value="Shikimate_DH_fam"/>
</dbReference>
<proteinExistence type="inferred from homology"/>